<dbReference type="GO" id="GO:0006397">
    <property type="term" value="P:mRNA processing"/>
    <property type="evidence" value="ECO:0007669"/>
    <property type="project" value="UniProtKB-KW"/>
</dbReference>
<keyword evidence="10" id="KW-0539">Nucleus</keyword>
<dbReference type="CDD" id="cd18787">
    <property type="entry name" value="SF2_C_DEAD"/>
    <property type="match status" value="1"/>
</dbReference>
<dbReference type="PROSITE" id="PS51194">
    <property type="entry name" value="HELICASE_CTER"/>
    <property type="match status" value="1"/>
</dbReference>
<evidence type="ECO:0000256" key="3">
    <source>
        <dbReference type="ARBA" id="ARBA00022664"/>
    </source>
</evidence>
<keyword evidence="3" id="KW-0507">mRNA processing</keyword>
<evidence type="ECO:0000256" key="9">
    <source>
        <dbReference type="ARBA" id="ARBA00022884"/>
    </source>
</evidence>
<dbReference type="EMBL" id="LHPM01000018">
    <property type="protein sequence ID" value="OAL62758.1"/>
    <property type="molecule type" value="Genomic_DNA"/>
</dbReference>
<sequence>MATEEDLIDYSDEELQTTDAAAAPAAPAANGDASKKGDLTVGGAGADKKGSYVGIHSTGFRDFYLKAELLRAITDCGFEHPSEGLWASFCGVRPQSRIELVPLSPLLVLLGLYWRKGNVTLTCRDTSKRGNLEFIEMFSTLKIPPRAALQMSLYVACILRSSKYYIYQLLDFPPFRAEKRQVCIPTAILNVDVLCQAKSGLGKTAVFALTTLHQLEPVPGTCSILVMCPTRELAYQIKDEYARFSKYMPDVKTAVFYGGTPIQKDIEILSSKDTHPNIIVGTPGRLNALLRDKKLSLRNIKSFVLDECDKMLDQKDMRADVQEIFRSTPADKQVMMFSATLAQEIRPICKKFMRNPLEVYVDDDTKLTLHGLQQYYIKLSEAEKNRKLNELLDNLEFNQVIIFVKSTVRATELDKLLRECNFPSIAVHSGVSQEERIKRYREFKEFNKRICVATDVFGRGIDIERINLAINYDMPIDADSYLHRVGRAGRFGTKGLSISFVSDEENMQVLKDIEKRFEVALPEYPEEGVDASTYMA</sequence>
<evidence type="ECO:0000256" key="11">
    <source>
        <dbReference type="ARBA" id="ARBA00038213"/>
    </source>
</evidence>
<dbReference type="GO" id="GO:0005634">
    <property type="term" value="C:nucleus"/>
    <property type="evidence" value="ECO:0007669"/>
    <property type="project" value="UniProtKB-SubCell"/>
</dbReference>
<evidence type="ECO:0000313" key="16">
    <source>
        <dbReference type="Proteomes" id="UP000243015"/>
    </source>
</evidence>
<dbReference type="InterPro" id="IPR027417">
    <property type="entry name" value="P-loop_NTPase"/>
</dbReference>
<evidence type="ECO:0000256" key="7">
    <source>
        <dbReference type="ARBA" id="ARBA00022816"/>
    </source>
</evidence>
<evidence type="ECO:0000256" key="8">
    <source>
        <dbReference type="ARBA" id="ARBA00022840"/>
    </source>
</evidence>
<dbReference type="SMART" id="SM00487">
    <property type="entry name" value="DEXDc"/>
    <property type="match status" value="1"/>
</dbReference>
<name>A0A178ERY6_TRIRU</name>
<dbReference type="GO" id="GO:0016787">
    <property type="term" value="F:hydrolase activity"/>
    <property type="evidence" value="ECO:0007669"/>
    <property type="project" value="UniProtKB-KW"/>
</dbReference>
<evidence type="ECO:0000256" key="1">
    <source>
        <dbReference type="ARBA" id="ARBA00004123"/>
    </source>
</evidence>
<dbReference type="AlphaFoldDB" id="A0A178ERY6"/>
<keyword evidence="9" id="KW-0694">RNA-binding</keyword>
<dbReference type="InterPro" id="IPR014001">
    <property type="entry name" value="Helicase_ATP-bd"/>
</dbReference>
<keyword evidence="7" id="KW-0813">Transport</keyword>
<keyword evidence="5" id="KW-0378">Hydrolase</keyword>
<dbReference type="GO" id="GO:0003724">
    <property type="term" value="F:RNA helicase activity"/>
    <property type="evidence" value="ECO:0007669"/>
    <property type="project" value="UniProtKB-EC"/>
</dbReference>
<keyword evidence="4" id="KW-0547">Nucleotide-binding</keyword>
<organism evidence="15 16">
    <name type="scientific">Trichophyton rubrum</name>
    <name type="common">Athlete's foot fungus</name>
    <name type="synonym">Epidermophyton rubrum</name>
    <dbReference type="NCBI Taxonomy" id="5551"/>
    <lineage>
        <taxon>Eukaryota</taxon>
        <taxon>Fungi</taxon>
        <taxon>Dikarya</taxon>
        <taxon>Ascomycota</taxon>
        <taxon>Pezizomycotina</taxon>
        <taxon>Eurotiomycetes</taxon>
        <taxon>Eurotiomycetidae</taxon>
        <taxon>Onygenales</taxon>
        <taxon>Arthrodermataceae</taxon>
        <taxon>Trichophyton</taxon>
    </lineage>
</organism>
<evidence type="ECO:0000256" key="10">
    <source>
        <dbReference type="ARBA" id="ARBA00023242"/>
    </source>
</evidence>
<dbReference type="FunFam" id="3.40.50.300:FF:000111">
    <property type="entry name" value="DEAD-box ATP-dependent RNA helicase"/>
    <property type="match status" value="1"/>
</dbReference>
<evidence type="ECO:0000256" key="4">
    <source>
        <dbReference type="ARBA" id="ARBA00022741"/>
    </source>
</evidence>
<gene>
    <name evidence="15" type="ORF">A7C99_5142</name>
</gene>
<dbReference type="Pfam" id="PF00271">
    <property type="entry name" value="Helicase_C"/>
    <property type="match status" value="1"/>
</dbReference>
<dbReference type="Gene3D" id="3.40.50.300">
    <property type="entry name" value="P-loop containing nucleotide triphosphate hydrolases"/>
    <property type="match status" value="2"/>
</dbReference>
<keyword evidence="8" id="KW-0067">ATP-binding</keyword>
<keyword evidence="7" id="KW-0509">mRNA transport</keyword>
<dbReference type="GO" id="GO:0005524">
    <property type="term" value="F:ATP binding"/>
    <property type="evidence" value="ECO:0007669"/>
    <property type="project" value="UniProtKB-KW"/>
</dbReference>
<reference evidence="15 16" key="1">
    <citation type="submission" date="2016-05" db="EMBL/GenBank/DDBJ databases">
        <title>Genome sequencing of Trichophyton rubrum CMCC(F)T1i isolated from hair.</title>
        <authorList>
            <person name="Zhan P."/>
            <person name="Tao Y."/>
            <person name="Liu W."/>
        </authorList>
    </citation>
    <scope>NUCLEOTIDE SEQUENCE [LARGE SCALE GENOMIC DNA]</scope>
    <source>
        <strain evidence="16">CMCC(F)T1i</strain>
    </source>
</reference>
<dbReference type="InterPro" id="IPR001650">
    <property type="entry name" value="Helicase_C-like"/>
</dbReference>
<comment type="catalytic activity">
    <reaction evidence="12">
        <text>ATP + H2O = ADP + phosphate + H(+)</text>
        <dbReference type="Rhea" id="RHEA:13065"/>
        <dbReference type="ChEBI" id="CHEBI:15377"/>
        <dbReference type="ChEBI" id="CHEBI:15378"/>
        <dbReference type="ChEBI" id="CHEBI:30616"/>
        <dbReference type="ChEBI" id="CHEBI:43474"/>
        <dbReference type="ChEBI" id="CHEBI:456216"/>
        <dbReference type="EC" id="3.6.4.13"/>
    </reaction>
</comment>
<dbReference type="PROSITE" id="PS51192">
    <property type="entry name" value="HELICASE_ATP_BIND_1"/>
    <property type="match status" value="1"/>
</dbReference>
<dbReference type="GO" id="GO:0051028">
    <property type="term" value="P:mRNA transport"/>
    <property type="evidence" value="ECO:0007669"/>
    <property type="project" value="UniProtKB-KW"/>
</dbReference>
<dbReference type="SMART" id="SM00490">
    <property type="entry name" value="HELICc"/>
    <property type="match status" value="1"/>
</dbReference>
<evidence type="ECO:0000256" key="2">
    <source>
        <dbReference type="ARBA" id="ARBA00012552"/>
    </source>
</evidence>
<accession>A0A178ERY6</accession>
<dbReference type="EC" id="3.6.4.13" evidence="2"/>
<evidence type="ECO:0000259" key="14">
    <source>
        <dbReference type="PROSITE" id="PS51194"/>
    </source>
</evidence>
<dbReference type="GO" id="GO:0003723">
    <property type="term" value="F:RNA binding"/>
    <property type="evidence" value="ECO:0007669"/>
    <property type="project" value="UniProtKB-KW"/>
</dbReference>
<proteinExistence type="inferred from homology"/>
<dbReference type="PANTHER" id="PTHR47958">
    <property type="entry name" value="ATP-DEPENDENT RNA HELICASE DBP3"/>
    <property type="match status" value="1"/>
</dbReference>
<dbReference type="Proteomes" id="UP000243015">
    <property type="component" value="Unassembled WGS sequence"/>
</dbReference>
<dbReference type="VEuPathDB" id="FungiDB:TERG_01308"/>
<dbReference type="InterPro" id="IPR011545">
    <property type="entry name" value="DEAD/DEAH_box_helicase_dom"/>
</dbReference>
<evidence type="ECO:0000256" key="6">
    <source>
        <dbReference type="ARBA" id="ARBA00022806"/>
    </source>
</evidence>
<keyword evidence="6" id="KW-0347">Helicase</keyword>
<comment type="caution">
    <text evidence="15">The sequence shown here is derived from an EMBL/GenBank/DDBJ whole genome shotgun (WGS) entry which is preliminary data.</text>
</comment>
<comment type="subcellular location">
    <subcellularLocation>
        <location evidence="1">Nucleus</location>
    </subcellularLocation>
</comment>
<feature type="domain" description="Helicase C-terminal" evidence="14">
    <location>
        <begin position="387"/>
        <end position="532"/>
    </location>
</feature>
<evidence type="ECO:0000256" key="12">
    <source>
        <dbReference type="ARBA" id="ARBA00047984"/>
    </source>
</evidence>
<feature type="domain" description="Helicase ATP-binding" evidence="13">
    <location>
        <begin position="184"/>
        <end position="359"/>
    </location>
</feature>
<evidence type="ECO:0000259" key="13">
    <source>
        <dbReference type="PROSITE" id="PS51192"/>
    </source>
</evidence>
<dbReference type="SUPFAM" id="SSF52540">
    <property type="entry name" value="P-loop containing nucleoside triphosphate hydrolases"/>
    <property type="match status" value="1"/>
</dbReference>
<dbReference type="CDD" id="cd17950">
    <property type="entry name" value="DEADc_DDX39"/>
    <property type="match status" value="1"/>
</dbReference>
<dbReference type="Pfam" id="PF00270">
    <property type="entry name" value="DEAD"/>
    <property type="match status" value="1"/>
</dbReference>
<protein>
    <recommendedName>
        <fullName evidence="2">RNA helicase</fullName>
        <ecNumber evidence="2">3.6.4.13</ecNumber>
    </recommendedName>
</protein>
<comment type="similarity">
    <text evidence="11">Belongs to the DEAD box helicase family. DECD subfamily.</text>
</comment>
<evidence type="ECO:0000256" key="5">
    <source>
        <dbReference type="ARBA" id="ARBA00022801"/>
    </source>
</evidence>
<evidence type="ECO:0000313" key="15">
    <source>
        <dbReference type="EMBL" id="OAL62758.1"/>
    </source>
</evidence>